<keyword evidence="1" id="KW-0732">Signal</keyword>
<keyword evidence="3" id="KW-1185">Reference proteome</keyword>
<evidence type="ECO:0008006" key="4">
    <source>
        <dbReference type="Google" id="ProtNLM"/>
    </source>
</evidence>
<accession>A0A8C7TT77</accession>
<dbReference type="Ensembl" id="ENSOMYT00000095993.2">
    <property type="protein sequence ID" value="ENSOMYP00000088135.1"/>
    <property type="gene ID" value="ENSOMYG00000040751.2"/>
</dbReference>
<dbReference type="Gene3D" id="2.60.40.10">
    <property type="entry name" value="Immunoglobulins"/>
    <property type="match status" value="1"/>
</dbReference>
<dbReference type="Proteomes" id="UP000694395">
    <property type="component" value="Chromosome 18"/>
</dbReference>
<reference evidence="2" key="1">
    <citation type="submission" date="2020-07" db="EMBL/GenBank/DDBJ databases">
        <title>A long reads based de novo assembly of the rainbow trout Arlee double haploid line genome.</title>
        <authorList>
            <person name="Gao G."/>
            <person name="Palti Y."/>
        </authorList>
    </citation>
    <scope>NUCLEOTIDE SEQUENCE [LARGE SCALE GENOMIC DNA]</scope>
</reference>
<name>A0A8C7TT77_ONCMY</name>
<dbReference type="InterPro" id="IPR036179">
    <property type="entry name" value="Ig-like_dom_sf"/>
</dbReference>
<proteinExistence type="predicted"/>
<evidence type="ECO:0000256" key="1">
    <source>
        <dbReference type="SAM" id="SignalP"/>
    </source>
</evidence>
<dbReference type="InterPro" id="IPR013783">
    <property type="entry name" value="Ig-like_fold"/>
</dbReference>
<reference evidence="2" key="3">
    <citation type="submission" date="2025-09" db="UniProtKB">
        <authorList>
            <consortium name="Ensembl"/>
        </authorList>
    </citation>
    <scope>IDENTIFICATION</scope>
</reference>
<dbReference type="GeneTree" id="ENSGT00940000174429"/>
<evidence type="ECO:0000313" key="2">
    <source>
        <dbReference type="Ensembl" id="ENSOMYP00000088135.1"/>
    </source>
</evidence>
<sequence>QFVTYLTCVFLDFICFGAELYTFSIKTSGAVELKYTKTPMVGTEGMPLRLTCKAVYDTKQCGRIDAFWCHHTLEECPKLIDLGKYLTVVNEMVMDDHSVRHRHVVTDFIELTPADRGVYQCNAVCEMGGHTAMGHYINITVKGTITFFS</sequence>
<dbReference type="AlphaFoldDB" id="A0A8C7TT77"/>
<feature type="chain" id="PRO_5034727913" description="Ig-like domain-containing protein" evidence="1">
    <location>
        <begin position="18"/>
        <end position="149"/>
    </location>
</feature>
<organism evidence="2 3">
    <name type="scientific">Oncorhynchus mykiss</name>
    <name type="common">Rainbow trout</name>
    <name type="synonym">Salmo gairdneri</name>
    <dbReference type="NCBI Taxonomy" id="8022"/>
    <lineage>
        <taxon>Eukaryota</taxon>
        <taxon>Metazoa</taxon>
        <taxon>Chordata</taxon>
        <taxon>Craniata</taxon>
        <taxon>Vertebrata</taxon>
        <taxon>Euteleostomi</taxon>
        <taxon>Actinopterygii</taxon>
        <taxon>Neopterygii</taxon>
        <taxon>Teleostei</taxon>
        <taxon>Protacanthopterygii</taxon>
        <taxon>Salmoniformes</taxon>
        <taxon>Salmonidae</taxon>
        <taxon>Salmoninae</taxon>
        <taxon>Oncorhynchus</taxon>
    </lineage>
</organism>
<reference evidence="2" key="2">
    <citation type="submission" date="2025-08" db="UniProtKB">
        <authorList>
            <consortium name="Ensembl"/>
        </authorList>
    </citation>
    <scope>IDENTIFICATION</scope>
</reference>
<dbReference type="SUPFAM" id="SSF48726">
    <property type="entry name" value="Immunoglobulin"/>
    <property type="match status" value="1"/>
</dbReference>
<protein>
    <recommendedName>
        <fullName evidence="4">Ig-like domain-containing protein</fullName>
    </recommendedName>
</protein>
<feature type="signal peptide" evidence="1">
    <location>
        <begin position="1"/>
        <end position="17"/>
    </location>
</feature>
<evidence type="ECO:0000313" key="3">
    <source>
        <dbReference type="Proteomes" id="UP000694395"/>
    </source>
</evidence>